<dbReference type="Gene3D" id="3.20.20.150">
    <property type="entry name" value="Divalent-metal-dependent TIM barrel enzymes"/>
    <property type="match status" value="1"/>
</dbReference>
<dbReference type="InterPro" id="IPR013022">
    <property type="entry name" value="Xyl_isomerase-like_TIM-brl"/>
</dbReference>
<dbReference type="SUPFAM" id="SSF51658">
    <property type="entry name" value="Xylose isomerase-like"/>
    <property type="match status" value="1"/>
</dbReference>
<accession>A0ABQ0C147</accession>
<evidence type="ECO:0000313" key="2">
    <source>
        <dbReference type="EMBL" id="GAA6502490.1"/>
    </source>
</evidence>
<keyword evidence="3" id="KW-1185">Reference proteome</keyword>
<dbReference type="InterPro" id="IPR050312">
    <property type="entry name" value="IolE/XylAMocC-like"/>
</dbReference>
<dbReference type="RefSeq" id="WP_256129918.1">
    <property type="nucleotide sequence ID" value="NZ_BAABZQ010000001.1"/>
</dbReference>
<evidence type="ECO:0000259" key="1">
    <source>
        <dbReference type="Pfam" id="PF01261"/>
    </source>
</evidence>
<sequence>MIDISVSLYSFSVKFFERSYDLEDCVRKASELGFKGVEIVAAQMIENYPNPTDEWCEWFKGILKKYNMEPLSYSAYIDMGQHTGRDLTEEEIFQCTLNDIIYANRLGFHIVRTQHAISPAILEKMIPYAKKWNVWIGVELHAPHNCRVGVWKEYFELFDRVGSDYIGVVPDMGIFQEHPHELFKHTAVESGIDKVQLESMIEDFENGMSKASMEKKYSISEAEQIAVLDNMYSTFHPATLEDFERMVPHSKYMHGKFYYINENEEDTCIPYRSIVQKISDLGFHGHIAAEYEGHFSDGTIDCVEQLRRYSNMMHRLVKEITP</sequence>
<evidence type="ECO:0000313" key="3">
    <source>
        <dbReference type="Proteomes" id="UP001600941"/>
    </source>
</evidence>
<dbReference type="Proteomes" id="UP001600941">
    <property type="component" value="Unassembled WGS sequence"/>
</dbReference>
<protein>
    <recommendedName>
        <fullName evidence="1">Xylose isomerase-like TIM barrel domain-containing protein</fullName>
    </recommendedName>
</protein>
<comment type="caution">
    <text evidence="2">The sequence shown here is derived from an EMBL/GenBank/DDBJ whole genome shotgun (WGS) entry which is preliminary data.</text>
</comment>
<dbReference type="InterPro" id="IPR036237">
    <property type="entry name" value="Xyl_isomerase-like_sf"/>
</dbReference>
<feature type="domain" description="Xylose isomerase-like TIM barrel" evidence="1">
    <location>
        <begin position="26"/>
        <end position="293"/>
    </location>
</feature>
<dbReference type="PANTHER" id="PTHR12110:SF53">
    <property type="entry name" value="BLR5974 PROTEIN"/>
    <property type="match status" value="1"/>
</dbReference>
<organism evidence="2 3">
    <name type="scientific">Blautia parvula</name>
    <dbReference type="NCBI Taxonomy" id="2877527"/>
    <lineage>
        <taxon>Bacteria</taxon>
        <taxon>Bacillati</taxon>
        <taxon>Bacillota</taxon>
        <taxon>Clostridia</taxon>
        <taxon>Lachnospirales</taxon>
        <taxon>Lachnospiraceae</taxon>
        <taxon>Blautia</taxon>
    </lineage>
</organism>
<dbReference type="Pfam" id="PF01261">
    <property type="entry name" value="AP_endonuc_2"/>
    <property type="match status" value="1"/>
</dbReference>
<proteinExistence type="predicted"/>
<reference evidence="2 3" key="1">
    <citation type="submission" date="2024-04" db="EMBL/GenBank/DDBJ databases">
        <title>Defined microbial consortia suppress multidrug-resistant proinflammatory Enterobacteriaceae via ecological control.</title>
        <authorList>
            <person name="Furuichi M."/>
            <person name="Kawaguchi T."/>
            <person name="Pust M."/>
            <person name="Yasuma K."/>
            <person name="Plichta D."/>
            <person name="Hasegawa N."/>
            <person name="Ohya T."/>
            <person name="Bhattarai S."/>
            <person name="Sasajima S."/>
            <person name="Aoto Y."/>
            <person name="Tuganbaev T."/>
            <person name="Yaginuma M."/>
            <person name="Ueda M."/>
            <person name="Okahashi N."/>
            <person name="Amafuji K."/>
            <person name="Kiridooshi Y."/>
            <person name="Sugita K."/>
            <person name="Strazar M."/>
            <person name="Skelly A."/>
            <person name="Suda W."/>
            <person name="Hattori M."/>
            <person name="Nakamoto N."/>
            <person name="Caballero S."/>
            <person name="Norman J."/>
            <person name="Olle B."/>
            <person name="Tanoue T."/>
            <person name="Arita M."/>
            <person name="Bucci V."/>
            <person name="Atarashi K."/>
            <person name="Xavier R."/>
            <person name="Honda K."/>
        </authorList>
    </citation>
    <scope>NUCLEOTIDE SEQUENCE [LARGE SCALE GENOMIC DNA]</scope>
    <source>
        <strain evidence="3">k34-0107-D12</strain>
    </source>
</reference>
<gene>
    <name evidence="2" type="ORF">K340107D12_53060</name>
</gene>
<dbReference type="EMBL" id="BAABZQ010000001">
    <property type="protein sequence ID" value="GAA6502490.1"/>
    <property type="molecule type" value="Genomic_DNA"/>
</dbReference>
<dbReference type="PANTHER" id="PTHR12110">
    <property type="entry name" value="HYDROXYPYRUVATE ISOMERASE"/>
    <property type="match status" value="1"/>
</dbReference>
<name>A0ABQ0C147_9FIRM</name>